<feature type="region of interest" description="Disordered" evidence="1">
    <location>
        <begin position="79"/>
        <end position="141"/>
    </location>
</feature>
<comment type="caution">
    <text evidence="3">The sequence shown here is derived from an EMBL/GenBank/DDBJ whole genome shotgun (WGS) entry which is preliminary data.</text>
</comment>
<name>A0AAN6Z0A0_9PEZI</name>
<evidence type="ECO:0000313" key="4">
    <source>
        <dbReference type="Proteomes" id="UP001302602"/>
    </source>
</evidence>
<dbReference type="RefSeq" id="XP_062644571.1">
    <property type="nucleotide sequence ID" value="XM_062796558.1"/>
</dbReference>
<evidence type="ECO:0000259" key="2">
    <source>
        <dbReference type="Pfam" id="PF22980"/>
    </source>
</evidence>
<feature type="compositionally biased region" description="Low complexity" evidence="1">
    <location>
        <begin position="1"/>
        <end position="13"/>
    </location>
</feature>
<evidence type="ECO:0000313" key="3">
    <source>
        <dbReference type="EMBL" id="KAK4120800.1"/>
    </source>
</evidence>
<dbReference type="AlphaFoldDB" id="A0AAN6Z0A0"/>
<dbReference type="Proteomes" id="UP001302602">
    <property type="component" value="Unassembled WGS sequence"/>
</dbReference>
<protein>
    <recommendedName>
        <fullName evidence="2">Myb-like DNA-binding domain-containing protein</fullName>
    </recommendedName>
</protein>
<organism evidence="3 4">
    <name type="scientific">Parathielavia appendiculata</name>
    <dbReference type="NCBI Taxonomy" id="2587402"/>
    <lineage>
        <taxon>Eukaryota</taxon>
        <taxon>Fungi</taxon>
        <taxon>Dikarya</taxon>
        <taxon>Ascomycota</taxon>
        <taxon>Pezizomycotina</taxon>
        <taxon>Sordariomycetes</taxon>
        <taxon>Sordariomycetidae</taxon>
        <taxon>Sordariales</taxon>
        <taxon>Chaetomiaceae</taxon>
        <taxon>Parathielavia</taxon>
    </lineage>
</organism>
<dbReference type="GeneID" id="87833326"/>
<proteinExistence type="predicted"/>
<dbReference type="EMBL" id="MU853236">
    <property type="protein sequence ID" value="KAK4120800.1"/>
    <property type="molecule type" value="Genomic_DNA"/>
</dbReference>
<keyword evidence="4" id="KW-1185">Reference proteome</keyword>
<dbReference type="Pfam" id="PF22980">
    <property type="entry name" value="Myb_DNA-bind_8"/>
    <property type="match status" value="1"/>
</dbReference>
<feature type="domain" description="Myb-like DNA-binding" evidence="2">
    <location>
        <begin position="28"/>
        <end position="71"/>
    </location>
</feature>
<reference evidence="3" key="1">
    <citation type="journal article" date="2023" name="Mol. Phylogenet. Evol.">
        <title>Genome-scale phylogeny and comparative genomics of the fungal order Sordariales.</title>
        <authorList>
            <person name="Hensen N."/>
            <person name="Bonometti L."/>
            <person name="Westerberg I."/>
            <person name="Brannstrom I.O."/>
            <person name="Guillou S."/>
            <person name="Cros-Aarteil S."/>
            <person name="Calhoun S."/>
            <person name="Haridas S."/>
            <person name="Kuo A."/>
            <person name="Mondo S."/>
            <person name="Pangilinan J."/>
            <person name="Riley R."/>
            <person name="LaButti K."/>
            <person name="Andreopoulos B."/>
            <person name="Lipzen A."/>
            <person name="Chen C."/>
            <person name="Yan M."/>
            <person name="Daum C."/>
            <person name="Ng V."/>
            <person name="Clum A."/>
            <person name="Steindorff A."/>
            <person name="Ohm R.A."/>
            <person name="Martin F."/>
            <person name="Silar P."/>
            <person name="Natvig D.O."/>
            <person name="Lalanne C."/>
            <person name="Gautier V."/>
            <person name="Ament-Velasquez S.L."/>
            <person name="Kruys A."/>
            <person name="Hutchinson M.I."/>
            <person name="Powell A.J."/>
            <person name="Barry K."/>
            <person name="Miller A.N."/>
            <person name="Grigoriev I.V."/>
            <person name="Debuchy R."/>
            <person name="Gladieux P."/>
            <person name="Hiltunen Thoren M."/>
            <person name="Johannesson H."/>
        </authorList>
    </citation>
    <scope>NUCLEOTIDE SEQUENCE</scope>
    <source>
        <strain evidence="3">CBS 731.68</strain>
    </source>
</reference>
<evidence type="ECO:0000256" key="1">
    <source>
        <dbReference type="SAM" id="MobiDB-lite"/>
    </source>
</evidence>
<sequence>MPPKTAKAAPAGDAGDGRKQPTAQEAYLFYTIIKNMKGKPEIDWAAVAVDAGFKNAETAKVRYGQIKRKLGLDNWNAGKAKDAKDEDAGDDGAPETPAAARIKKAAATPSTGGTGAGVKKRANTGKRATNSTPGGRSRKAKSQALIKMEVGMDQDLNLEEDEDVLAIESPTKKSGSRIKNEFGAVGHHLNVNNEFDTFPATLPDAVLERQAILVYVNGTWTTSPVPIEVHAQWLARLPAHIQTRFYTQASGANMSQPADNGNGNGFLANDDNDNNPNIDAAALQAQLLNEHFGGPNMLSSMGMSMCMAGVEVGNYVSASATGVGQGHGNGDDNGNRNNGNQAVAAAEVDLHSIPMHPGYMAQMEREAREQEARDHAMLFGNGSGFC</sequence>
<dbReference type="InterPro" id="IPR054505">
    <property type="entry name" value="Myb_DNA-bind_8"/>
</dbReference>
<gene>
    <name evidence="3" type="ORF">N657DRAFT_683287</name>
</gene>
<reference evidence="3" key="2">
    <citation type="submission" date="2023-05" db="EMBL/GenBank/DDBJ databases">
        <authorList>
            <consortium name="Lawrence Berkeley National Laboratory"/>
            <person name="Steindorff A."/>
            <person name="Hensen N."/>
            <person name="Bonometti L."/>
            <person name="Westerberg I."/>
            <person name="Brannstrom I.O."/>
            <person name="Guillou S."/>
            <person name="Cros-Aarteil S."/>
            <person name="Calhoun S."/>
            <person name="Haridas S."/>
            <person name="Kuo A."/>
            <person name="Mondo S."/>
            <person name="Pangilinan J."/>
            <person name="Riley R."/>
            <person name="Labutti K."/>
            <person name="Andreopoulos B."/>
            <person name="Lipzen A."/>
            <person name="Chen C."/>
            <person name="Yanf M."/>
            <person name="Daum C."/>
            <person name="Ng V."/>
            <person name="Clum A."/>
            <person name="Ohm R."/>
            <person name="Martin F."/>
            <person name="Silar P."/>
            <person name="Natvig D."/>
            <person name="Lalanne C."/>
            <person name="Gautier V."/>
            <person name="Ament-Velasquez S.L."/>
            <person name="Kruys A."/>
            <person name="Hutchinson M.I."/>
            <person name="Powell A.J."/>
            <person name="Barry K."/>
            <person name="Miller A.N."/>
            <person name="Grigoriev I.V."/>
            <person name="Debuchy R."/>
            <person name="Gladieux P."/>
            <person name="Thoren M.H."/>
            <person name="Johannesson H."/>
        </authorList>
    </citation>
    <scope>NUCLEOTIDE SEQUENCE</scope>
    <source>
        <strain evidence="3">CBS 731.68</strain>
    </source>
</reference>
<accession>A0AAN6Z0A0</accession>
<feature type="region of interest" description="Disordered" evidence="1">
    <location>
        <begin position="1"/>
        <end position="20"/>
    </location>
</feature>